<protein>
    <submittedName>
        <fullName evidence="1">Diol dehydratase small subunit</fullName>
    </submittedName>
</protein>
<dbReference type="PIRSF" id="PIRSF018505">
    <property type="entry name" value="Prpndl_dhdrts_sm"/>
    <property type="match status" value="1"/>
</dbReference>
<gene>
    <name evidence="1" type="ORF">KDB89_01905</name>
</gene>
<dbReference type="RefSeq" id="WP_219082992.1">
    <property type="nucleotide sequence ID" value="NZ_CP079216.1"/>
</dbReference>
<dbReference type="Proteomes" id="UP000824504">
    <property type="component" value="Chromosome"/>
</dbReference>
<proteinExistence type="predicted"/>
<evidence type="ECO:0000313" key="1">
    <source>
        <dbReference type="EMBL" id="QXT63265.1"/>
    </source>
</evidence>
<dbReference type="InterPro" id="IPR003207">
    <property type="entry name" value="Ppandiol/glycerol_DeHydtase_su"/>
</dbReference>
<dbReference type="Pfam" id="PF02287">
    <property type="entry name" value="Dehydratase_SU"/>
    <property type="match status" value="1"/>
</dbReference>
<name>A0ABX8SKU4_9ACTN</name>
<organism evidence="1 2">
    <name type="scientific">Tessaracoccus palaemonis</name>
    <dbReference type="NCBI Taxonomy" id="2829499"/>
    <lineage>
        <taxon>Bacteria</taxon>
        <taxon>Bacillati</taxon>
        <taxon>Actinomycetota</taxon>
        <taxon>Actinomycetes</taxon>
        <taxon>Propionibacteriales</taxon>
        <taxon>Propionibacteriaceae</taxon>
        <taxon>Tessaracoccus</taxon>
    </lineage>
</organism>
<reference evidence="1 2" key="1">
    <citation type="submission" date="2021-07" db="EMBL/GenBank/DDBJ databases">
        <title>complete genome sequencing of Tessaracoccus sp.J1M15.</title>
        <authorList>
            <person name="Bae J.-W."/>
            <person name="Kim D.-y."/>
        </authorList>
    </citation>
    <scope>NUCLEOTIDE SEQUENCE [LARGE SCALE GENOMIC DNA]</scope>
    <source>
        <strain evidence="1 2">J1M15</strain>
    </source>
</reference>
<evidence type="ECO:0000313" key="2">
    <source>
        <dbReference type="Proteomes" id="UP000824504"/>
    </source>
</evidence>
<dbReference type="NCBIfam" id="NF011972">
    <property type="entry name" value="PRK15443.1-3"/>
    <property type="match status" value="1"/>
</dbReference>
<keyword evidence="2" id="KW-1185">Reference proteome</keyword>
<dbReference type="EMBL" id="CP079216">
    <property type="protein sequence ID" value="QXT63265.1"/>
    <property type="molecule type" value="Genomic_DNA"/>
</dbReference>
<accession>A0ABX8SKU4</accession>
<sequence length="179" mass="19403">MDQEQLIRQIMAEVMQNLGGNDNVTFEKKAPAAAAAAPASSGQKVGVADYPLAEKNPQLVKTDSGLSLDDLTFDKLKSGQLKASDFKISAETLELQAQIAEDSGRGPLARNMRRAAELVAVPDQRLLAIYNALRPYRSTKTELYDIAAELEGTYGAKVSAGFVRQAADVYESRGRLRVD</sequence>